<name>A0A347WFA2_9PROT</name>
<dbReference type="InterPro" id="IPR018060">
    <property type="entry name" value="HTH_AraC"/>
</dbReference>
<evidence type="ECO:0000256" key="2">
    <source>
        <dbReference type="ARBA" id="ARBA00023125"/>
    </source>
</evidence>
<dbReference type="EMBL" id="CP023036">
    <property type="protein sequence ID" value="AXY23545.1"/>
    <property type="molecule type" value="Genomic_DNA"/>
</dbReference>
<gene>
    <name evidence="4" type="primary">cdhR_2</name>
    <name evidence="4" type="ORF">CD178_02799</name>
</gene>
<dbReference type="PROSITE" id="PS00041">
    <property type="entry name" value="HTH_ARAC_FAMILY_1"/>
    <property type="match status" value="1"/>
</dbReference>
<dbReference type="GO" id="GO:0003700">
    <property type="term" value="F:DNA-binding transcription factor activity"/>
    <property type="evidence" value="ECO:0007669"/>
    <property type="project" value="InterPro"/>
</dbReference>
<proteinExistence type="predicted"/>
<dbReference type="KEGG" id="ksc:CD178_02799"/>
<keyword evidence="1" id="KW-0805">Transcription regulation</keyword>
<dbReference type="Pfam" id="PF12833">
    <property type="entry name" value="HTH_18"/>
    <property type="match status" value="1"/>
</dbReference>
<evidence type="ECO:0000313" key="5">
    <source>
        <dbReference type="Proteomes" id="UP000264120"/>
    </source>
</evidence>
<evidence type="ECO:0000256" key="1">
    <source>
        <dbReference type="ARBA" id="ARBA00023015"/>
    </source>
</evidence>
<reference evidence="4 5" key="1">
    <citation type="submission" date="2017-08" db="EMBL/GenBank/DDBJ databases">
        <title>Complete genome sequence of Gluconacetobacter saccharivorans CV1 isolated from Fermented Vinegar.</title>
        <authorList>
            <person name="Kim S.-Y."/>
        </authorList>
    </citation>
    <scope>NUCLEOTIDE SEQUENCE [LARGE SCALE GENOMIC DNA]</scope>
    <source>
        <strain evidence="4 5">CV1</strain>
    </source>
</reference>
<dbReference type="CDD" id="cd03136">
    <property type="entry name" value="GATase1_AraC_ArgR_like"/>
    <property type="match status" value="1"/>
</dbReference>
<dbReference type="InterPro" id="IPR029062">
    <property type="entry name" value="Class_I_gatase-like"/>
</dbReference>
<organism evidence="4 5">
    <name type="scientific">Komagataeibacter saccharivorans</name>
    <dbReference type="NCBI Taxonomy" id="265959"/>
    <lineage>
        <taxon>Bacteria</taxon>
        <taxon>Pseudomonadati</taxon>
        <taxon>Pseudomonadota</taxon>
        <taxon>Alphaproteobacteria</taxon>
        <taxon>Acetobacterales</taxon>
        <taxon>Acetobacteraceae</taxon>
        <taxon>Komagataeibacter</taxon>
    </lineage>
</organism>
<dbReference type="AlphaFoldDB" id="A0A347WFA2"/>
<dbReference type="InterPro" id="IPR018062">
    <property type="entry name" value="HTH_AraC-typ_CS"/>
</dbReference>
<dbReference type="GO" id="GO:0043565">
    <property type="term" value="F:sequence-specific DNA binding"/>
    <property type="evidence" value="ECO:0007669"/>
    <property type="project" value="InterPro"/>
</dbReference>
<sequence>MNRKLDLAGLSRFGFLTLNSYSMIAVSNAIEVLRMANRVTQQDVYEWDILTQSGEAATASNGLMLHPTVAPERTRPYDVIFVCGGINVRAASSASLRNFLRVQARAHVVLGALCTGTFTLAEAGLLRGYKCAIHWENLSAIREEFPEIDITDEMFVIDRDRLTCAGGSVPLDMMLRIVEARFGRERMQAVAAQFILDRSRTGNEAQPVSTLADAPPALMRAMRLIERDIDRPLRISGIAADVGLSVRQLERLFRRHADCTPAVYIVGVRLERARRLLQQTGMSITNVSLACGFVSPAHFSTAYRSRFGCAPRDERRLRPSMSRLNDYLSRQPSNAGFPE</sequence>
<keyword evidence="5" id="KW-1185">Reference proteome</keyword>
<dbReference type="SMART" id="SM00342">
    <property type="entry name" value="HTH_ARAC"/>
    <property type="match status" value="1"/>
</dbReference>
<dbReference type="RefSeq" id="WP_102324260.1">
    <property type="nucleotide sequence ID" value="NZ_CALCQY010000008.1"/>
</dbReference>
<dbReference type="InterPro" id="IPR052158">
    <property type="entry name" value="INH-QAR"/>
</dbReference>
<dbReference type="Proteomes" id="UP000264120">
    <property type="component" value="Chromosome"/>
</dbReference>
<dbReference type="GeneID" id="98312259"/>
<dbReference type="InterPro" id="IPR002818">
    <property type="entry name" value="DJ-1/PfpI"/>
</dbReference>
<evidence type="ECO:0000313" key="4">
    <source>
        <dbReference type="EMBL" id="AXY23545.1"/>
    </source>
</evidence>
<dbReference type="PANTHER" id="PTHR43130">
    <property type="entry name" value="ARAC-FAMILY TRANSCRIPTIONAL REGULATOR"/>
    <property type="match status" value="1"/>
</dbReference>
<protein>
    <submittedName>
        <fullName evidence="4">HTH-type transcriptional regulator CdhR</fullName>
    </submittedName>
</protein>
<evidence type="ECO:0000256" key="3">
    <source>
        <dbReference type="ARBA" id="ARBA00023163"/>
    </source>
</evidence>
<keyword evidence="3" id="KW-0804">Transcription</keyword>
<dbReference type="InterPro" id="IPR009057">
    <property type="entry name" value="Homeodomain-like_sf"/>
</dbReference>
<keyword evidence="2" id="KW-0238">DNA-binding</keyword>
<dbReference type="Gene3D" id="3.40.50.880">
    <property type="match status" value="1"/>
</dbReference>
<dbReference type="OrthoDB" id="9793422at2"/>
<dbReference type="PANTHER" id="PTHR43130:SF3">
    <property type="entry name" value="HTH-TYPE TRANSCRIPTIONAL REGULATOR RV1931C"/>
    <property type="match status" value="1"/>
</dbReference>
<dbReference type="SUPFAM" id="SSF46689">
    <property type="entry name" value="Homeodomain-like"/>
    <property type="match status" value="2"/>
</dbReference>
<accession>A0A347WFA2</accession>
<dbReference type="Gene3D" id="1.10.10.60">
    <property type="entry name" value="Homeodomain-like"/>
    <property type="match status" value="1"/>
</dbReference>
<dbReference type="Pfam" id="PF01965">
    <property type="entry name" value="DJ-1_PfpI"/>
    <property type="match status" value="1"/>
</dbReference>
<dbReference type="SUPFAM" id="SSF52317">
    <property type="entry name" value="Class I glutamine amidotransferase-like"/>
    <property type="match status" value="1"/>
</dbReference>
<dbReference type="PROSITE" id="PS01124">
    <property type="entry name" value="HTH_ARAC_FAMILY_2"/>
    <property type="match status" value="1"/>
</dbReference>